<protein>
    <submittedName>
        <fullName evidence="2">MFS transporter</fullName>
    </submittedName>
</protein>
<dbReference type="Pfam" id="PF13347">
    <property type="entry name" value="MFS_2"/>
    <property type="match status" value="1"/>
</dbReference>
<feature type="transmembrane region" description="Helical" evidence="1">
    <location>
        <begin position="302"/>
        <end position="320"/>
    </location>
</feature>
<evidence type="ECO:0000313" key="2">
    <source>
        <dbReference type="EMBL" id="MBC5685682.1"/>
    </source>
</evidence>
<keyword evidence="1" id="KW-0472">Membrane</keyword>
<dbReference type="Gene3D" id="1.20.1250.20">
    <property type="entry name" value="MFS general substrate transporter like domains"/>
    <property type="match status" value="2"/>
</dbReference>
<dbReference type="PANTHER" id="PTHR11328:SF24">
    <property type="entry name" value="MAJOR FACILITATOR SUPERFAMILY (MFS) PROFILE DOMAIN-CONTAINING PROTEIN"/>
    <property type="match status" value="1"/>
</dbReference>
<proteinExistence type="predicted"/>
<dbReference type="InterPro" id="IPR039672">
    <property type="entry name" value="MFS_2"/>
</dbReference>
<gene>
    <name evidence="2" type="ORF">H8R94_03465</name>
</gene>
<reference evidence="2 3" key="1">
    <citation type="submission" date="2020-08" db="EMBL/GenBank/DDBJ databases">
        <title>Genome public.</title>
        <authorList>
            <person name="Liu C."/>
            <person name="Sun Q."/>
        </authorList>
    </citation>
    <scope>NUCLEOTIDE SEQUENCE [LARGE SCALE GENOMIC DNA]</scope>
    <source>
        <strain evidence="2 3">NSJ-9</strain>
    </source>
</reference>
<feature type="transmembrane region" description="Helical" evidence="1">
    <location>
        <begin position="379"/>
        <end position="397"/>
    </location>
</feature>
<sequence>MKETRPFSMKDKIGYTLGDLGCCCTEQFRAMYLAIFYTLVLKVNPVHVGILMLVTKLWDAINDPLIGALVDSHKNTGKGKFIPWIKFFAFPTAVLCVLGFVNVSNFAYGARLAYMFITYVVYEIMYTCVNVPFGSLSSVMTDDVNQRTDLSRYRSLGGTIFMTVIVIAGPLFLYKDNQPVPSHFLMMAAVCAVIGFICLMITANWCKERVITEPIKEEKEKLNYLQVLKDITKNKALLGVMLSSFIGIVGAGMVNGLNTYLFRDYFGNVAIMAISGMLSVLWSLIAFVGIKFVAKKFGKKEWIMYSATFSVVVFAILFFFPMKNPLLFIIINGICYLGVSGFQVLIWALVNDAIDYQELQTGKRNEGIVYSAYTFFRKLANAVSGSMSSFALAIAGFNVNLEVQSDAFAGHLWKTYTGLYVVGYLLAVLVLKFVYPLTKEKTEEMLHQLADKRNAANAE</sequence>
<feature type="transmembrane region" description="Helical" evidence="1">
    <location>
        <begin position="184"/>
        <end position="206"/>
    </location>
</feature>
<feature type="transmembrane region" description="Helical" evidence="1">
    <location>
        <begin position="81"/>
        <end position="101"/>
    </location>
</feature>
<dbReference type="PANTHER" id="PTHR11328">
    <property type="entry name" value="MAJOR FACILITATOR SUPERFAMILY DOMAIN-CONTAINING PROTEIN"/>
    <property type="match status" value="1"/>
</dbReference>
<feature type="transmembrane region" description="Helical" evidence="1">
    <location>
        <begin position="236"/>
        <end position="257"/>
    </location>
</feature>
<keyword evidence="1" id="KW-1133">Transmembrane helix</keyword>
<feature type="transmembrane region" description="Helical" evidence="1">
    <location>
        <begin position="417"/>
        <end position="435"/>
    </location>
</feature>
<evidence type="ECO:0000313" key="3">
    <source>
        <dbReference type="Proteomes" id="UP000643810"/>
    </source>
</evidence>
<dbReference type="SUPFAM" id="SSF103473">
    <property type="entry name" value="MFS general substrate transporter"/>
    <property type="match status" value="1"/>
</dbReference>
<dbReference type="NCBIfam" id="TIGR00792">
    <property type="entry name" value="gph"/>
    <property type="match status" value="1"/>
</dbReference>
<name>A0ABR7GE27_9FIRM</name>
<comment type="caution">
    <text evidence="2">The sequence shown here is derived from an EMBL/GenBank/DDBJ whole genome shotgun (WGS) entry which is preliminary data.</text>
</comment>
<accession>A0ABR7GE27</accession>
<feature type="transmembrane region" description="Helical" evidence="1">
    <location>
        <begin position="153"/>
        <end position="172"/>
    </location>
</feature>
<keyword evidence="1" id="KW-0812">Transmembrane</keyword>
<feature type="transmembrane region" description="Helical" evidence="1">
    <location>
        <begin position="326"/>
        <end position="350"/>
    </location>
</feature>
<dbReference type="RefSeq" id="WP_118280783.1">
    <property type="nucleotide sequence ID" value="NZ_JACOPG010000001.1"/>
</dbReference>
<evidence type="ECO:0000256" key="1">
    <source>
        <dbReference type="SAM" id="Phobius"/>
    </source>
</evidence>
<dbReference type="EMBL" id="JACOPG010000001">
    <property type="protein sequence ID" value="MBC5685682.1"/>
    <property type="molecule type" value="Genomic_DNA"/>
</dbReference>
<dbReference type="InterPro" id="IPR001927">
    <property type="entry name" value="Na/Gal_symport"/>
</dbReference>
<dbReference type="CDD" id="cd17332">
    <property type="entry name" value="MFS_MelB_like"/>
    <property type="match status" value="1"/>
</dbReference>
<dbReference type="InterPro" id="IPR036259">
    <property type="entry name" value="MFS_trans_sf"/>
</dbReference>
<organism evidence="2 3">
    <name type="scientific">Roseburia lenta</name>
    <dbReference type="NCBI Taxonomy" id="2763061"/>
    <lineage>
        <taxon>Bacteria</taxon>
        <taxon>Bacillati</taxon>
        <taxon>Bacillota</taxon>
        <taxon>Clostridia</taxon>
        <taxon>Lachnospirales</taxon>
        <taxon>Lachnospiraceae</taxon>
        <taxon>Roseburia</taxon>
    </lineage>
</organism>
<dbReference type="Proteomes" id="UP000643810">
    <property type="component" value="Unassembled WGS sequence"/>
</dbReference>
<feature type="transmembrane region" description="Helical" evidence="1">
    <location>
        <begin position="269"/>
        <end position="290"/>
    </location>
</feature>
<keyword evidence="3" id="KW-1185">Reference proteome</keyword>